<dbReference type="GO" id="GO:0016874">
    <property type="term" value="F:ligase activity"/>
    <property type="evidence" value="ECO:0007669"/>
    <property type="project" value="UniProtKB-KW"/>
</dbReference>
<dbReference type="PANTHER" id="PTHR11476">
    <property type="entry name" value="HISTIDYL-TRNA SYNTHETASE"/>
    <property type="match status" value="1"/>
</dbReference>
<reference evidence="2" key="1">
    <citation type="submission" date="2024-07" db="EMBL/GenBank/DDBJ databases">
        <title>Two chromosome-level genome assemblies of Korean endemic species Abeliophyllum distichum and Forsythia ovata (Oleaceae).</title>
        <authorList>
            <person name="Jang H."/>
        </authorList>
    </citation>
    <scope>NUCLEOTIDE SEQUENCE [LARGE SCALE GENOMIC DNA]</scope>
</reference>
<dbReference type="InterPro" id="IPR011009">
    <property type="entry name" value="Kinase-like_dom_sf"/>
</dbReference>
<protein>
    <submittedName>
        <fullName evidence="1">Histidine--tRNA ligase</fullName>
    </submittedName>
</protein>
<keyword evidence="1" id="KW-0436">Ligase</keyword>
<dbReference type="InterPro" id="IPR036249">
    <property type="entry name" value="Thioredoxin-like_sf"/>
</dbReference>
<dbReference type="SUPFAM" id="SSF55681">
    <property type="entry name" value="Class II aaRS and biotin synthetases"/>
    <property type="match status" value="1"/>
</dbReference>
<organism evidence="1 2">
    <name type="scientific">Forsythia ovata</name>
    <dbReference type="NCBI Taxonomy" id="205694"/>
    <lineage>
        <taxon>Eukaryota</taxon>
        <taxon>Viridiplantae</taxon>
        <taxon>Streptophyta</taxon>
        <taxon>Embryophyta</taxon>
        <taxon>Tracheophyta</taxon>
        <taxon>Spermatophyta</taxon>
        <taxon>Magnoliopsida</taxon>
        <taxon>eudicotyledons</taxon>
        <taxon>Gunneridae</taxon>
        <taxon>Pentapetalae</taxon>
        <taxon>asterids</taxon>
        <taxon>lamiids</taxon>
        <taxon>Lamiales</taxon>
        <taxon>Oleaceae</taxon>
        <taxon>Forsythieae</taxon>
        <taxon>Forsythia</taxon>
    </lineage>
</organism>
<dbReference type="AlphaFoldDB" id="A0ABD1S0B7"/>
<dbReference type="Gene3D" id="3.30.930.10">
    <property type="entry name" value="Bira Bifunctional Protein, Domain 2"/>
    <property type="match status" value="1"/>
</dbReference>
<dbReference type="EMBL" id="JBFOLJ010000011">
    <property type="protein sequence ID" value="KAL2493933.1"/>
    <property type="molecule type" value="Genomic_DNA"/>
</dbReference>
<dbReference type="SUPFAM" id="SSF56112">
    <property type="entry name" value="Protein kinase-like (PK-like)"/>
    <property type="match status" value="1"/>
</dbReference>
<proteinExistence type="predicted"/>
<dbReference type="PANTHER" id="PTHR11476:SF7">
    <property type="entry name" value="HISTIDINE--TRNA LIGASE"/>
    <property type="match status" value="1"/>
</dbReference>
<dbReference type="Gene3D" id="3.30.200.20">
    <property type="entry name" value="Phosphorylase Kinase, domain 1"/>
    <property type="match status" value="1"/>
</dbReference>
<dbReference type="Proteomes" id="UP001604277">
    <property type="component" value="Unassembled WGS sequence"/>
</dbReference>
<dbReference type="InterPro" id="IPR045864">
    <property type="entry name" value="aa-tRNA-synth_II/BPL/LPL"/>
</dbReference>
<keyword evidence="2" id="KW-1185">Reference proteome</keyword>
<comment type="caution">
    <text evidence="1">The sequence shown here is derived from an EMBL/GenBank/DDBJ whole genome shotgun (WGS) entry which is preliminary data.</text>
</comment>
<dbReference type="SUPFAM" id="SSF52833">
    <property type="entry name" value="Thioredoxin-like"/>
    <property type="match status" value="1"/>
</dbReference>
<evidence type="ECO:0000313" key="1">
    <source>
        <dbReference type="EMBL" id="KAL2493933.1"/>
    </source>
</evidence>
<accession>A0ABD1S0B7</accession>
<name>A0ABD1S0B7_9LAMI</name>
<evidence type="ECO:0000313" key="2">
    <source>
        <dbReference type="Proteomes" id="UP001604277"/>
    </source>
</evidence>
<dbReference type="Gene3D" id="3.40.30.10">
    <property type="entry name" value="Glutaredoxin"/>
    <property type="match status" value="1"/>
</dbReference>
<sequence>MELKFMCLNARGLFIIDKEGVIQHTTISNLAIGRSVDEAMSTLQPLELVFSVQAITSCLLPSLRQNSKSLENEDLVGFLRDSNSYVAVKRVSKDSKQGHREYVKIISQLRHRNLVQLVGGWLFNCWMSGCGGIHNGLGGVKERNHQGSLVAVGEGVGRVYVTVAGDANRGGIRLANDGGQRLIFEVSERRALVELLSKLKQEGSMFLENSESELALNELENLFKSLLKSKCIDKVVFDLSLARGLDYYTGVIFEAAFKRAAPGPTCFQETP</sequence>
<gene>
    <name evidence="1" type="ORF">Fot_37690</name>
</gene>